<protein>
    <submittedName>
        <fullName evidence="1">18106_t:CDS:1</fullName>
    </submittedName>
</protein>
<dbReference type="Proteomes" id="UP000789920">
    <property type="component" value="Unassembled WGS sequence"/>
</dbReference>
<dbReference type="EMBL" id="CAJVQC010103305">
    <property type="protein sequence ID" value="CAG8832286.1"/>
    <property type="molecule type" value="Genomic_DNA"/>
</dbReference>
<proteinExistence type="predicted"/>
<evidence type="ECO:0000313" key="1">
    <source>
        <dbReference type="EMBL" id="CAG8832286.1"/>
    </source>
</evidence>
<keyword evidence="2" id="KW-1185">Reference proteome</keyword>
<feature type="non-terminal residue" evidence="1">
    <location>
        <position position="1"/>
    </location>
</feature>
<accession>A0ACA9SCD0</accession>
<reference evidence="1" key="1">
    <citation type="submission" date="2021-06" db="EMBL/GenBank/DDBJ databases">
        <authorList>
            <person name="Kallberg Y."/>
            <person name="Tangrot J."/>
            <person name="Rosling A."/>
        </authorList>
    </citation>
    <scope>NUCLEOTIDE SEQUENCE</scope>
    <source>
        <strain evidence="1">MA461A</strain>
    </source>
</reference>
<name>A0ACA9SCD0_9GLOM</name>
<sequence length="69" mass="8194">TTEKNIEIKTFIYKNGIQYPQTLEPENHTIWKFYTKQETEQLLITPELKKYLEEIFKQIEATNGSKKGS</sequence>
<organism evidence="1 2">
    <name type="scientific">Racocetra persica</name>
    <dbReference type="NCBI Taxonomy" id="160502"/>
    <lineage>
        <taxon>Eukaryota</taxon>
        <taxon>Fungi</taxon>
        <taxon>Fungi incertae sedis</taxon>
        <taxon>Mucoromycota</taxon>
        <taxon>Glomeromycotina</taxon>
        <taxon>Glomeromycetes</taxon>
        <taxon>Diversisporales</taxon>
        <taxon>Gigasporaceae</taxon>
        <taxon>Racocetra</taxon>
    </lineage>
</organism>
<gene>
    <name evidence="1" type="ORF">RPERSI_LOCUS28405</name>
</gene>
<evidence type="ECO:0000313" key="2">
    <source>
        <dbReference type="Proteomes" id="UP000789920"/>
    </source>
</evidence>
<comment type="caution">
    <text evidence="1">The sequence shown here is derived from an EMBL/GenBank/DDBJ whole genome shotgun (WGS) entry which is preliminary data.</text>
</comment>